<evidence type="ECO:0000256" key="1">
    <source>
        <dbReference type="ARBA" id="ARBA00004613"/>
    </source>
</evidence>
<name>A0ABV4WFU2_9CYAN</name>
<sequence>MPAQPPFFVLTDQADNFTIAPGLLNTLPGGLLALAGDDTVIGSVQADIVNGNQGNDRLLLGKGDDTIFGGAGNDTIAGEQGKDFFSGDLGNDILYGGGITNQFPDDLGDTIYGGEGNDTIFGQAGNDFLNGNQDNDYLVGGTGNDIIRGGKGADVLIGSQGADTLFGDVGQDALVGGVADAGVVDVDVFVLRGDAGANKLAQADLILDFSLGDKIGISKFQGGIGSLSLQEIIPVGVNEFINQLSPELQAAQKSGLINLNDFAFNGLIQGTAISLTTNGPVLGIVLNQSAVQVNASLFTVTEP</sequence>
<dbReference type="PRINTS" id="PR00313">
    <property type="entry name" value="CABNDNGRPT"/>
</dbReference>
<accession>A0ABV4WFU2</accession>
<organism evidence="3 4">
    <name type="scientific">Floridaenema evergladense BLCC-F167</name>
    <dbReference type="NCBI Taxonomy" id="3153639"/>
    <lineage>
        <taxon>Bacteria</taxon>
        <taxon>Bacillati</taxon>
        <taxon>Cyanobacteriota</taxon>
        <taxon>Cyanophyceae</taxon>
        <taxon>Oscillatoriophycideae</taxon>
        <taxon>Aerosakkonematales</taxon>
        <taxon>Aerosakkonemataceae</taxon>
        <taxon>Floridanema</taxon>
        <taxon>Floridanema evergladense</taxon>
    </lineage>
</organism>
<gene>
    <name evidence="3" type="ORF">ACE1CA_05390</name>
</gene>
<dbReference type="RefSeq" id="WP_413276393.1">
    <property type="nucleotide sequence ID" value="NZ_JBHFNT010000048.1"/>
</dbReference>
<comment type="caution">
    <text evidence="3">The sequence shown here is derived from an EMBL/GenBank/DDBJ whole genome shotgun (WGS) entry which is preliminary data.</text>
</comment>
<keyword evidence="2" id="KW-0964">Secreted</keyword>
<dbReference type="InterPro" id="IPR011049">
    <property type="entry name" value="Serralysin-like_metalloprot_C"/>
</dbReference>
<dbReference type="InterPro" id="IPR018511">
    <property type="entry name" value="Hemolysin-typ_Ca-bd_CS"/>
</dbReference>
<dbReference type="Pfam" id="PF00353">
    <property type="entry name" value="HemolysinCabind"/>
    <property type="match status" value="4"/>
</dbReference>
<protein>
    <submittedName>
        <fullName evidence="3">Calcium-binding protein</fullName>
    </submittedName>
</protein>
<reference evidence="3 4" key="1">
    <citation type="submission" date="2024-09" db="EMBL/GenBank/DDBJ databases">
        <title>Floridaenema gen nov. (Aerosakkonemataceae, Aerosakkonematales ord. nov., Cyanobacteria) from benthic tropical and subtropical fresh waters, with the description of four new species.</title>
        <authorList>
            <person name="Moretto J.A."/>
            <person name="Berthold D.E."/>
            <person name="Lefler F.W."/>
            <person name="Huang I.-S."/>
            <person name="Laughinghouse H. IV."/>
        </authorList>
    </citation>
    <scope>NUCLEOTIDE SEQUENCE [LARGE SCALE GENOMIC DNA]</scope>
    <source>
        <strain evidence="3 4">BLCC-F167</strain>
    </source>
</reference>
<dbReference type="PANTHER" id="PTHR38340">
    <property type="entry name" value="S-LAYER PROTEIN"/>
    <property type="match status" value="1"/>
</dbReference>
<keyword evidence="4" id="KW-1185">Reference proteome</keyword>
<dbReference type="PANTHER" id="PTHR38340:SF1">
    <property type="entry name" value="S-LAYER PROTEIN"/>
    <property type="match status" value="1"/>
</dbReference>
<dbReference type="PROSITE" id="PS00330">
    <property type="entry name" value="HEMOLYSIN_CALCIUM"/>
    <property type="match status" value="1"/>
</dbReference>
<proteinExistence type="predicted"/>
<evidence type="ECO:0000313" key="4">
    <source>
        <dbReference type="Proteomes" id="UP001576780"/>
    </source>
</evidence>
<dbReference type="InterPro" id="IPR001343">
    <property type="entry name" value="Hemolysn_Ca-bd"/>
</dbReference>
<dbReference type="EMBL" id="JBHFNT010000048">
    <property type="protein sequence ID" value="MFB2833948.1"/>
    <property type="molecule type" value="Genomic_DNA"/>
</dbReference>
<dbReference type="InterPro" id="IPR050557">
    <property type="entry name" value="RTX_toxin/Mannuronan_C5-epim"/>
</dbReference>
<dbReference type="SUPFAM" id="SSF51120">
    <property type="entry name" value="beta-Roll"/>
    <property type="match status" value="2"/>
</dbReference>
<comment type="subcellular location">
    <subcellularLocation>
        <location evidence="1">Secreted</location>
    </subcellularLocation>
</comment>
<evidence type="ECO:0000256" key="2">
    <source>
        <dbReference type="ARBA" id="ARBA00022525"/>
    </source>
</evidence>
<dbReference type="Gene3D" id="2.150.10.10">
    <property type="entry name" value="Serralysin-like metalloprotease, C-terminal"/>
    <property type="match status" value="2"/>
</dbReference>
<evidence type="ECO:0000313" key="3">
    <source>
        <dbReference type="EMBL" id="MFB2833948.1"/>
    </source>
</evidence>
<dbReference type="Proteomes" id="UP001576780">
    <property type="component" value="Unassembled WGS sequence"/>
</dbReference>